<evidence type="ECO:0000259" key="3">
    <source>
        <dbReference type="Pfam" id="PF20737"/>
    </source>
</evidence>
<dbReference type="InterPro" id="IPR049174">
    <property type="entry name" value="Beta-AFase-like"/>
</dbReference>
<dbReference type="InterPro" id="IPR012878">
    <property type="entry name" value="Beta-AFase-like_GH127_cat"/>
</dbReference>
<gene>
    <name evidence="4" type="primary">hypBA1_3</name>
    <name evidence="4" type="ORF">CA13_30220</name>
</gene>
<sequence length="323" mass="36633">MYITGGVSPVHKGPVTRSFVEGERQVCRWEPIHEGITTPYDLPNHNAYNETCGMVGNMMWNWRMLQATGDARYAEIMELSWYNSILSGVELDGAQWSYTNPLRWHGKEHELWSHDYHERHVPGLRHICCPTNVLRHVAAYQCYLFSTSEDTLWLHHYANCDATLKTLGLKFKETTNYPWDGKIQLTIQDAPDRALALKLRIPGWANKASIQVNGKSMSLATKSGSYAKVAREWKAGDTIELNLEMKTRLLAGHPRTEQIRNQVAVKRGPVVYCLESNDVKGDVAFEPIAMDADAKFGPELSRSTFSLANASDFQRSSMRSLKN</sequence>
<feature type="domain" description="Non-reducing end beta-L-arabinofuranosidase-like GH127 middle" evidence="2">
    <location>
        <begin position="151"/>
        <end position="245"/>
    </location>
</feature>
<dbReference type="Pfam" id="PF20737">
    <property type="entry name" value="Glyco_hydro127C"/>
    <property type="match status" value="1"/>
</dbReference>
<dbReference type="PANTHER" id="PTHR43465:SF1">
    <property type="entry name" value="NON-REDUCING END BETA-L-ARABINOFURANOSIDASE"/>
    <property type="match status" value="1"/>
</dbReference>
<accession>A0A5C5Z2I8</accession>
<evidence type="ECO:0000313" key="5">
    <source>
        <dbReference type="Proteomes" id="UP000315010"/>
    </source>
</evidence>
<feature type="domain" description="Non-reducing end beta-L-arabinofuranosidase-like GH127 catalytic" evidence="1">
    <location>
        <begin position="1"/>
        <end position="141"/>
    </location>
</feature>
<dbReference type="PANTHER" id="PTHR43465">
    <property type="entry name" value="DUF1680 DOMAIN PROTEIN (AFU_ORTHOLOGUE AFUA_1G08910)"/>
    <property type="match status" value="1"/>
</dbReference>
<dbReference type="EMBL" id="SJPJ01000001">
    <property type="protein sequence ID" value="TWT81569.1"/>
    <property type="molecule type" value="Genomic_DNA"/>
</dbReference>
<comment type="caution">
    <text evidence="4">The sequence shown here is derived from an EMBL/GenBank/DDBJ whole genome shotgun (WGS) entry which is preliminary data.</text>
</comment>
<name>A0A5C5Z2I8_9BACT</name>
<keyword evidence="4" id="KW-0378">Hydrolase</keyword>
<protein>
    <submittedName>
        <fullName evidence="4">Non-reducing end beta-L-arabinofuranosidase</fullName>
        <ecNumber evidence="4">3.2.1.185</ecNumber>
    </submittedName>
</protein>
<dbReference type="EC" id="3.2.1.185" evidence="4"/>
<reference evidence="4 5" key="1">
    <citation type="submission" date="2019-02" db="EMBL/GenBank/DDBJ databases">
        <title>Deep-cultivation of Planctomycetes and their phenomic and genomic characterization uncovers novel biology.</title>
        <authorList>
            <person name="Wiegand S."/>
            <person name="Jogler M."/>
            <person name="Boedeker C."/>
            <person name="Pinto D."/>
            <person name="Vollmers J."/>
            <person name="Rivas-Marin E."/>
            <person name="Kohn T."/>
            <person name="Peeters S.H."/>
            <person name="Heuer A."/>
            <person name="Rast P."/>
            <person name="Oberbeckmann S."/>
            <person name="Bunk B."/>
            <person name="Jeske O."/>
            <person name="Meyerdierks A."/>
            <person name="Storesund J.E."/>
            <person name="Kallscheuer N."/>
            <person name="Luecker S."/>
            <person name="Lage O.M."/>
            <person name="Pohl T."/>
            <person name="Merkel B.J."/>
            <person name="Hornburger P."/>
            <person name="Mueller R.-W."/>
            <person name="Bruemmer F."/>
            <person name="Labrenz M."/>
            <person name="Spormann A.M."/>
            <person name="Op Den Camp H."/>
            <person name="Overmann J."/>
            <person name="Amann R."/>
            <person name="Jetten M.S.M."/>
            <person name="Mascher T."/>
            <person name="Medema M.H."/>
            <person name="Devos D.P."/>
            <person name="Kaster A.-K."/>
            <person name="Ovreas L."/>
            <person name="Rohde M."/>
            <person name="Galperin M.Y."/>
            <person name="Jogler C."/>
        </authorList>
    </citation>
    <scope>NUCLEOTIDE SEQUENCE [LARGE SCALE GENOMIC DNA]</scope>
    <source>
        <strain evidence="4 5">CA13</strain>
    </source>
</reference>
<dbReference type="OrthoDB" id="9757939at2"/>
<proteinExistence type="predicted"/>
<organism evidence="4 5">
    <name type="scientific">Novipirellula herctigrandis</name>
    <dbReference type="NCBI Taxonomy" id="2527986"/>
    <lineage>
        <taxon>Bacteria</taxon>
        <taxon>Pseudomonadati</taxon>
        <taxon>Planctomycetota</taxon>
        <taxon>Planctomycetia</taxon>
        <taxon>Pirellulales</taxon>
        <taxon>Pirellulaceae</taxon>
        <taxon>Novipirellula</taxon>
    </lineage>
</organism>
<feature type="domain" description="Non-reducing end beta-L-arabinofuranosidase-like GH127 C-terminal" evidence="3">
    <location>
        <begin position="248"/>
        <end position="284"/>
    </location>
</feature>
<dbReference type="InterPro" id="IPR049049">
    <property type="entry name" value="Beta-AFase-like_GH127_C"/>
</dbReference>
<evidence type="ECO:0000313" key="4">
    <source>
        <dbReference type="EMBL" id="TWT81569.1"/>
    </source>
</evidence>
<dbReference type="Proteomes" id="UP000315010">
    <property type="component" value="Unassembled WGS sequence"/>
</dbReference>
<keyword evidence="5" id="KW-1185">Reference proteome</keyword>
<dbReference type="AlphaFoldDB" id="A0A5C5Z2I8"/>
<evidence type="ECO:0000259" key="1">
    <source>
        <dbReference type="Pfam" id="PF07944"/>
    </source>
</evidence>
<dbReference type="GO" id="GO:0102478">
    <property type="term" value="F:beta-L-arabinofuranosidase activity"/>
    <property type="evidence" value="ECO:0007669"/>
    <property type="project" value="UniProtKB-EC"/>
</dbReference>
<dbReference type="Pfam" id="PF07944">
    <property type="entry name" value="Beta-AFase-like_GH127_cat"/>
    <property type="match status" value="1"/>
</dbReference>
<dbReference type="InterPro" id="IPR049046">
    <property type="entry name" value="Beta-AFase-like_GH127_middle"/>
</dbReference>
<keyword evidence="4" id="KW-0326">Glycosidase</keyword>
<dbReference type="Pfam" id="PF20736">
    <property type="entry name" value="Glyco_hydro127M"/>
    <property type="match status" value="1"/>
</dbReference>
<evidence type="ECO:0000259" key="2">
    <source>
        <dbReference type="Pfam" id="PF20736"/>
    </source>
</evidence>